<dbReference type="InterPro" id="IPR002201">
    <property type="entry name" value="Glyco_trans_9"/>
</dbReference>
<keyword evidence="1" id="KW-0328">Glycosyltransferase</keyword>
<organism evidence="3 4">
    <name type="scientific">Pseudoalteromonas rhizosphaerae</name>
    <dbReference type="NCBI Taxonomy" id="2518973"/>
    <lineage>
        <taxon>Bacteria</taxon>
        <taxon>Pseudomonadati</taxon>
        <taxon>Pseudomonadota</taxon>
        <taxon>Gammaproteobacteria</taxon>
        <taxon>Alteromonadales</taxon>
        <taxon>Pseudoalteromonadaceae</taxon>
        <taxon>Pseudoalteromonas</taxon>
    </lineage>
</organism>
<dbReference type="EMBL" id="JBJDOT010000002">
    <property type="protein sequence ID" value="MFK3862661.1"/>
    <property type="molecule type" value="Genomic_DNA"/>
</dbReference>
<dbReference type="Gene3D" id="3.40.50.2000">
    <property type="entry name" value="Glycogen Phosphorylase B"/>
    <property type="match status" value="2"/>
</dbReference>
<dbReference type="InterPro" id="IPR051199">
    <property type="entry name" value="LPS_LOS_Heptosyltrfase"/>
</dbReference>
<gene>
    <name evidence="3" type="ORF">ACI2JU_02100</name>
</gene>
<dbReference type="SUPFAM" id="SSF53756">
    <property type="entry name" value="UDP-Glycosyltransferase/glycogen phosphorylase"/>
    <property type="match status" value="1"/>
</dbReference>
<comment type="caution">
    <text evidence="3">The sequence shown here is derived from an EMBL/GenBank/DDBJ whole genome shotgun (WGS) entry which is preliminary data.</text>
</comment>
<name>A0ABW8KS57_9GAMM</name>
<dbReference type="RefSeq" id="WP_404674606.1">
    <property type="nucleotide sequence ID" value="NZ_JBJDOT010000002.1"/>
</dbReference>
<evidence type="ECO:0000313" key="4">
    <source>
        <dbReference type="Proteomes" id="UP001620262"/>
    </source>
</evidence>
<dbReference type="PANTHER" id="PTHR30160:SF7">
    <property type="entry name" value="ADP-HEPTOSE--LPS HEPTOSYLTRANSFERASE 2"/>
    <property type="match status" value="1"/>
</dbReference>
<dbReference type="Proteomes" id="UP001620262">
    <property type="component" value="Unassembled WGS sequence"/>
</dbReference>
<accession>A0ABW8KS57</accession>
<dbReference type="Pfam" id="PF01075">
    <property type="entry name" value="Glyco_transf_9"/>
    <property type="match status" value="1"/>
</dbReference>
<sequence>MKKNNQQIVSSQIAGNILVVLPKFIGDAVNCTPALQLLKDLYPTKSITLFVRPHLAEMFKRETDYCVIVDERFDNNKPISMWAQAKILKNANIELAVIMRNSLSEAILCFLASIKYRVGYAKNGRSPLLTHKLKLDENHHYIFRYCRLVNEPHGNPFSSIPKTAIVKEPSLLIPKQNKKSIGVYFGGKNKGLRHYPNELSFVAMVDIAKNIDCTFYIFGDNGELEDTQQLQERLNHQKIDSVVLAGKTSIITMIDAIGELDLLLTIDSGPMHIAAAFNIPFVAVVGLGTSPWSVVAPKVTNAITLIANGDQLLEKDIINEIKPHHVSEAALKLLDH</sequence>
<dbReference type="CDD" id="cd03789">
    <property type="entry name" value="GT9_LPS_heptosyltransferase"/>
    <property type="match status" value="1"/>
</dbReference>
<reference evidence="3 4" key="1">
    <citation type="submission" date="2024-11" db="EMBL/GenBank/DDBJ databases">
        <title>The Natural Products Discovery Center: Release of the First 8490 Sequenced Strains for Exploring Actinobacteria Biosynthetic Diversity.</title>
        <authorList>
            <person name="Kalkreuter E."/>
            <person name="Kautsar S.A."/>
            <person name="Yang D."/>
            <person name="Bader C.D."/>
            <person name="Teijaro C.N."/>
            <person name="Fluegel L."/>
            <person name="Davis C.M."/>
            <person name="Simpson J.R."/>
            <person name="Lauterbach L."/>
            <person name="Steele A.D."/>
            <person name="Gui C."/>
            <person name="Meng S."/>
            <person name="Li G."/>
            <person name="Viehrig K."/>
            <person name="Ye F."/>
            <person name="Su P."/>
            <person name="Kiefer A.F."/>
            <person name="Nichols A."/>
            <person name="Cepeda A.J."/>
            <person name="Yan W."/>
            <person name="Fan B."/>
            <person name="Jiang Y."/>
            <person name="Adhikari A."/>
            <person name="Zheng C.-J."/>
            <person name="Schuster L."/>
            <person name="Cowan T.M."/>
            <person name="Smanski M.J."/>
            <person name="Chevrette M.G."/>
            <person name="De Carvalho L.P.S."/>
            <person name="Shen B."/>
        </authorList>
    </citation>
    <scope>NUCLEOTIDE SEQUENCE [LARGE SCALE GENOMIC DNA]</scope>
    <source>
        <strain evidence="3 4">NPDC078403</strain>
    </source>
</reference>
<dbReference type="PANTHER" id="PTHR30160">
    <property type="entry name" value="TETRAACYLDISACCHARIDE 4'-KINASE-RELATED"/>
    <property type="match status" value="1"/>
</dbReference>
<proteinExistence type="predicted"/>
<evidence type="ECO:0000256" key="2">
    <source>
        <dbReference type="ARBA" id="ARBA00022679"/>
    </source>
</evidence>
<protein>
    <submittedName>
        <fullName evidence="3">Glycosyltransferase family 9 protein</fullName>
    </submittedName>
</protein>
<keyword evidence="4" id="KW-1185">Reference proteome</keyword>
<evidence type="ECO:0000256" key="1">
    <source>
        <dbReference type="ARBA" id="ARBA00022676"/>
    </source>
</evidence>
<keyword evidence="2" id="KW-0808">Transferase</keyword>
<evidence type="ECO:0000313" key="3">
    <source>
        <dbReference type="EMBL" id="MFK3862661.1"/>
    </source>
</evidence>